<name>A0A1D2YXA5_9BACI</name>
<evidence type="ECO:0000313" key="9">
    <source>
        <dbReference type="Proteomes" id="UP000243739"/>
    </source>
</evidence>
<keyword evidence="3 5" id="KW-0698">rRNA processing</keyword>
<accession>A0A1D2YXA5</accession>
<dbReference type="InterPro" id="IPR011961">
    <property type="entry name" value="RimM"/>
</dbReference>
<comment type="subcellular location">
    <subcellularLocation>
        <location evidence="5">Cytoplasm</location>
    </subcellularLocation>
</comment>
<dbReference type="InterPro" id="IPR002676">
    <property type="entry name" value="RimM_N"/>
</dbReference>
<dbReference type="InterPro" id="IPR027275">
    <property type="entry name" value="PRC-brl_dom"/>
</dbReference>
<keyword evidence="1 5" id="KW-0963">Cytoplasm</keyword>
<dbReference type="InterPro" id="IPR011033">
    <property type="entry name" value="PRC_barrel-like_sf"/>
</dbReference>
<evidence type="ECO:0000256" key="4">
    <source>
        <dbReference type="ARBA" id="ARBA00023186"/>
    </source>
</evidence>
<gene>
    <name evidence="5" type="primary">rimM</name>
    <name evidence="8" type="ORF">BHF71_00250</name>
</gene>
<dbReference type="AlphaFoldDB" id="A0A1D2YXA5"/>
<comment type="similarity">
    <text evidence="5">Belongs to the RimM family.</text>
</comment>
<evidence type="ECO:0000256" key="2">
    <source>
        <dbReference type="ARBA" id="ARBA00022517"/>
    </source>
</evidence>
<dbReference type="NCBIfam" id="TIGR02273">
    <property type="entry name" value="16S_RimM"/>
    <property type="match status" value="1"/>
</dbReference>
<comment type="domain">
    <text evidence="5">The PRC barrel domain binds ribosomal protein uS19.</text>
</comment>
<feature type="domain" description="PRC-barrel" evidence="7">
    <location>
        <begin position="98"/>
        <end position="173"/>
    </location>
</feature>
<dbReference type="InterPro" id="IPR009000">
    <property type="entry name" value="Transl_B-barrel_sf"/>
</dbReference>
<dbReference type="PANTHER" id="PTHR33692:SF1">
    <property type="entry name" value="RIBOSOME MATURATION FACTOR RIMM"/>
    <property type="match status" value="1"/>
</dbReference>
<evidence type="ECO:0000256" key="5">
    <source>
        <dbReference type="HAMAP-Rule" id="MF_00014"/>
    </source>
</evidence>
<dbReference type="PANTHER" id="PTHR33692">
    <property type="entry name" value="RIBOSOME MATURATION FACTOR RIMM"/>
    <property type="match status" value="1"/>
</dbReference>
<dbReference type="GO" id="GO:0042274">
    <property type="term" value="P:ribosomal small subunit biogenesis"/>
    <property type="evidence" value="ECO:0007669"/>
    <property type="project" value="UniProtKB-UniRule"/>
</dbReference>
<evidence type="ECO:0000259" key="6">
    <source>
        <dbReference type="Pfam" id="PF01782"/>
    </source>
</evidence>
<dbReference type="Pfam" id="PF01782">
    <property type="entry name" value="RimM"/>
    <property type="match status" value="1"/>
</dbReference>
<dbReference type="Proteomes" id="UP000243739">
    <property type="component" value="Unassembled WGS sequence"/>
</dbReference>
<dbReference type="SUPFAM" id="SSF50346">
    <property type="entry name" value="PRC-barrel domain"/>
    <property type="match status" value="1"/>
</dbReference>
<dbReference type="Gene3D" id="2.40.30.60">
    <property type="entry name" value="RimM"/>
    <property type="match status" value="1"/>
</dbReference>
<dbReference type="HAMAP" id="MF_00014">
    <property type="entry name" value="Ribosome_mat_RimM"/>
    <property type="match status" value="1"/>
</dbReference>
<organism evidence="8 9">
    <name type="scientific">Vulcanibacillus modesticaldus</name>
    <dbReference type="NCBI Taxonomy" id="337097"/>
    <lineage>
        <taxon>Bacteria</taxon>
        <taxon>Bacillati</taxon>
        <taxon>Bacillota</taxon>
        <taxon>Bacilli</taxon>
        <taxon>Bacillales</taxon>
        <taxon>Bacillaceae</taxon>
        <taxon>Vulcanibacillus</taxon>
    </lineage>
</organism>
<dbReference type="STRING" id="337097.BHF71_00250"/>
<evidence type="ECO:0000256" key="3">
    <source>
        <dbReference type="ARBA" id="ARBA00022552"/>
    </source>
</evidence>
<comment type="caution">
    <text evidence="8">The sequence shown here is derived from an EMBL/GenBank/DDBJ whole genome shotgun (WGS) entry which is preliminary data.</text>
</comment>
<comment type="subunit">
    <text evidence="5">Binds ribosomal protein uS19.</text>
</comment>
<proteinExistence type="inferred from homology"/>
<feature type="domain" description="RimM N-terminal" evidence="6">
    <location>
        <begin position="8"/>
        <end position="91"/>
    </location>
</feature>
<keyword evidence="2 5" id="KW-0690">Ribosome biogenesis</keyword>
<protein>
    <recommendedName>
        <fullName evidence="5">Ribosome maturation factor RimM</fullName>
    </recommendedName>
</protein>
<dbReference type="Pfam" id="PF05239">
    <property type="entry name" value="PRC"/>
    <property type="match status" value="1"/>
</dbReference>
<dbReference type="OrthoDB" id="9810331at2"/>
<dbReference type="GO" id="GO:0005737">
    <property type="term" value="C:cytoplasm"/>
    <property type="evidence" value="ECO:0007669"/>
    <property type="project" value="UniProtKB-SubCell"/>
</dbReference>
<keyword evidence="9" id="KW-1185">Reference proteome</keyword>
<dbReference type="Gene3D" id="2.30.30.240">
    <property type="entry name" value="PRC-barrel domain"/>
    <property type="match status" value="1"/>
</dbReference>
<keyword evidence="4 5" id="KW-0143">Chaperone</keyword>
<dbReference type="GO" id="GO:0005840">
    <property type="term" value="C:ribosome"/>
    <property type="evidence" value="ECO:0007669"/>
    <property type="project" value="InterPro"/>
</dbReference>
<dbReference type="GO" id="GO:0006364">
    <property type="term" value="P:rRNA processing"/>
    <property type="evidence" value="ECO:0007669"/>
    <property type="project" value="UniProtKB-UniRule"/>
</dbReference>
<dbReference type="RefSeq" id="WP_069655688.1">
    <property type="nucleotide sequence ID" value="NZ_MIJF01000001.1"/>
</dbReference>
<evidence type="ECO:0000259" key="7">
    <source>
        <dbReference type="Pfam" id="PF05239"/>
    </source>
</evidence>
<reference evidence="8 9" key="1">
    <citation type="submission" date="2016-09" db="EMBL/GenBank/DDBJ databases">
        <title>Draft genome sequence for the type strain of Vulcanibacillus modesticaldus BR, a strictly anaerobic, moderately thermophilic, and nitrate-reducing bacterium from deep sea-hydrothermal vents of the Mid-Atlantic Ridge.</title>
        <authorList>
            <person name="Abin C.A."/>
            <person name="Hollibaugh J.T."/>
        </authorList>
    </citation>
    <scope>NUCLEOTIDE SEQUENCE [LARGE SCALE GENOMIC DNA]</scope>
    <source>
        <strain evidence="8 9">BR</strain>
    </source>
</reference>
<dbReference type="SUPFAM" id="SSF50447">
    <property type="entry name" value="Translation proteins"/>
    <property type="match status" value="1"/>
</dbReference>
<dbReference type="GO" id="GO:0043022">
    <property type="term" value="F:ribosome binding"/>
    <property type="evidence" value="ECO:0007669"/>
    <property type="project" value="InterPro"/>
</dbReference>
<sequence>MDNQFIKVGKIVNTFGIRGELKIYLYTDFPKERFEKGNRLYIGNIEKPNQLEVEIQSSKPYKNMYLIKLRGFDNINDVEKYKNLYLWIMKEQQGELEEGEYYYHQIIGCNVVTTDGQELGVVKEILSPGANDVWVVRPHKGTKELLIPYIDPVVKDVDIDNKKIVIEVIEGLLD</sequence>
<evidence type="ECO:0000256" key="1">
    <source>
        <dbReference type="ARBA" id="ARBA00022490"/>
    </source>
</evidence>
<evidence type="ECO:0000313" key="8">
    <source>
        <dbReference type="EMBL" id="OEG00375.1"/>
    </source>
</evidence>
<comment type="function">
    <text evidence="5">An accessory protein needed during the final step in the assembly of 30S ribosomal subunit, possibly for assembly of the head region. Essential for efficient processing of 16S rRNA. May be needed both before and after RbfA during the maturation of 16S rRNA. It has affinity for free ribosomal 30S subunits but not for 70S ribosomes.</text>
</comment>
<dbReference type="EMBL" id="MIJF01000001">
    <property type="protein sequence ID" value="OEG00375.1"/>
    <property type="molecule type" value="Genomic_DNA"/>
</dbReference>
<dbReference type="InterPro" id="IPR036976">
    <property type="entry name" value="RimM_N_sf"/>
</dbReference>